<protein>
    <recommendedName>
        <fullName evidence="1">WDR19 WD40 repeat domain-containing protein</fullName>
    </recommendedName>
</protein>
<dbReference type="EMBL" id="JAPWTJ010000889">
    <property type="protein sequence ID" value="KAJ8975023.1"/>
    <property type="molecule type" value="Genomic_DNA"/>
</dbReference>
<name>A0ABQ9JBK6_9CUCU</name>
<dbReference type="Proteomes" id="UP001162164">
    <property type="component" value="Unassembled WGS sequence"/>
</dbReference>
<dbReference type="InterPro" id="IPR039468">
    <property type="entry name" value="WDR19_WD40_rpt"/>
</dbReference>
<sequence length="87" mass="9795">MGHIIYFHVEEWAKAIDYRHHVGVTAIYGDPAGTRLVFMDAKSKGYLYNAVINEVIPISDLPARLSVEGPSVKGRSNCISLRNKHHY</sequence>
<evidence type="ECO:0000259" key="1">
    <source>
        <dbReference type="Pfam" id="PF15911"/>
    </source>
</evidence>
<evidence type="ECO:0000313" key="3">
    <source>
        <dbReference type="Proteomes" id="UP001162164"/>
    </source>
</evidence>
<keyword evidence="3" id="KW-1185">Reference proteome</keyword>
<dbReference type="PANTHER" id="PTHR14920:SF0">
    <property type="entry name" value="WD REPEAT DOMAIN 19"/>
    <property type="match status" value="1"/>
</dbReference>
<proteinExistence type="predicted"/>
<comment type="caution">
    <text evidence="2">The sequence shown here is derived from an EMBL/GenBank/DDBJ whole genome shotgun (WGS) entry which is preliminary data.</text>
</comment>
<evidence type="ECO:0000313" key="2">
    <source>
        <dbReference type="EMBL" id="KAJ8975023.1"/>
    </source>
</evidence>
<dbReference type="InterPro" id="IPR040379">
    <property type="entry name" value="WDR19/dyf-2"/>
</dbReference>
<dbReference type="Pfam" id="PF15911">
    <property type="entry name" value="Beta-prop_WDR19_2nd"/>
    <property type="match status" value="1"/>
</dbReference>
<dbReference type="PANTHER" id="PTHR14920">
    <property type="entry name" value="OSMOTIC AVOIDANCE ABNORMAL PROTEIN 1/WD REPEAT MEMBRANE PROTEIN"/>
    <property type="match status" value="1"/>
</dbReference>
<gene>
    <name evidence="2" type="ORF">NQ317_012462</name>
</gene>
<reference evidence="2" key="1">
    <citation type="journal article" date="2023" name="Insect Mol. Biol.">
        <title>Genome sequencing provides insights into the evolution of gene families encoding plant cell wall-degrading enzymes in longhorned beetles.</title>
        <authorList>
            <person name="Shin N.R."/>
            <person name="Okamura Y."/>
            <person name="Kirsch R."/>
            <person name="Pauchet Y."/>
        </authorList>
    </citation>
    <scope>NUCLEOTIDE SEQUENCE</scope>
    <source>
        <strain evidence="2">MMC_N1</strain>
    </source>
</reference>
<accession>A0ABQ9JBK6</accession>
<feature type="domain" description="WDR19 WD40 repeat" evidence="1">
    <location>
        <begin position="1"/>
        <end position="65"/>
    </location>
</feature>
<organism evidence="2 3">
    <name type="scientific">Molorchus minor</name>
    <dbReference type="NCBI Taxonomy" id="1323400"/>
    <lineage>
        <taxon>Eukaryota</taxon>
        <taxon>Metazoa</taxon>
        <taxon>Ecdysozoa</taxon>
        <taxon>Arthropoda</taxon>
        <taxon>Hexapoda</taxon>
        <taxon>Insecta</taxon>
        <taxon>Pterygota</taxon>
        <taxon>Neoptera</taxon>
        <taxon>Endopterygota</taxon>
        <taxon>Coleoptera</taxon>
        <taxon>Polyphaga</taxon>
        <taxon>Cucujiformia</taxon>
        <taxon>Chrysomeloidea</taxon>
        <taxon>Cerambycidae</taxon>
        <taxon>Lamiinae</taxon>
        <taxon>Monochamini</taxon>
        <taxon>Molorchus</taxon>
    </lineage>
</organism>